<feature type="compositionally biased region" description="Low complexity" evidence="1">
    <location>
        <begin position="1"/>
        <end position="14"/>
    </location>
</feature>
<evidence type="ECO:0000313" key="3">
    <source>
        <dbReference type="EMBL" id="KAK5793280.1"/>
    </source>
</evidence>
<keyword evidence="2" id="KW-0812">Transmembrane</keyword>
<evidence type="ECO:0000256" key="1">
    <source>
        <dbReference type="SAM" id="MobiDB-lite"/>
    </source>
</evidence>
<gene>
    <name evidence="3" type="ORF">PVK06_034422</name>
</gene>
<dbReference type="EMBL" id="JARKNE010000010">
    <property type="protein sequence ID" value="KAK5793280.1"/>
    <property type="molecule type" value="Genomic_DNA"/>
</dbReference>
<comment type="caution">
    <text evidence="3">The sequence shown here is derived from an EMBL/GenBank/DDBJ whole genome shotgun (WGS) entry which is preliminary data.</text>
</comment>
<keyword evidence="4" id="KW-1185">Reference proteome</keyword>
<organism evidence="3 4">
    <name type="scientific">Gossypium arboreum</name>
    <name type="common">Tree cotton</name>
    <name type="synonym">Gossypium nanking</name>
    <dbReference type="NCBI Taxonomy" id="29729"/>
    <lineage>
        <taxon>Eukaryota</taxon>
        <taxon>Viridiplantae</taxon>
        <taxon>Streptophyta</taxon>
        <taxon>Embryophyta</taxon>
        <taxon>Tracheophyta</taxon>
        <taxon>Spermatophyta</taxon>
        <taxon>Magnoliopsida</taxon>
        <taxon>eudicotyledons</taxon>
        <taxon>Gunneridae</taxon>
        <taxon>Pentapetalae</taxon>
        <taxon>rosids</taxon>
        <taxon>malvids</taxon>
        <taxon>Malvales</taxon>
        <taxon>Malvaceae</taxon>
        <taxon>Malvoideae</taxon>
        <taxon>Gossypium</taxon>
    </lineage>
</organism>
<evidence type="ECO:0000313" key="4">
    <source>
        <dbReference type="Proteomes" id="UP001358586"/>
    </source>
</evidence>
<feature type="transmembrane region" description="Helical" evidence="2">
    <location>
        <begin position="63"/>
        <end position="84"/>
    </location>
</feature>
<reference evidence="3 4" key="1">
    <citation type="submission" date="2023-03" db="EMBL/GenBank/DDBJ databases">
        <title>WGS of Gossypium arboreum.</title>
        <authorList>
            <person name="Yu D."/>
        </authorList>
    </citation>
    <scope>NUCLEOTIDE SEQUENCE [LARGE SCALE GENOMIC DNA]</scope>
    <source>
        <tissue evidence="3">Leaf</tissue>
    </source>
</reference>
<keyword evidence="2" id="KW-1133">Transmembrane helix</keyword>
<protein>
    <submittedName>
        <fullName evidence="3">Uncharacterized protein</fullName>
    </submittedName>
</protein>
<keyword evidence="2" id="KW-0472">Membrane</keyword>
<dbReference type="Proteomes" id="UP001358586">
    <property type="component" value="Chromosome 10"/>
</dbReference>
<accession>A0ABR0NE42</accession>
<sequence length="191" mass="21694">MTSTPFTPTSTTPPRNVGSATYNPNRSKALALSPFLRYLHAILAHSLTGRRESTVVVTTHDAYFLWSMANGHIIDLAYFIAFTIPHQMERYRKRIISIGPYGISSMLSMRMIEKRHGTYPPQYCLALSTEEEDLEDITDDVPSCHEDPLTQPPPPFRPVHATASYADISERLTQFEQQSFQRFDNIDATLQ</sequence>
<evidence type="ECO:0000256" key="2">
    <source>
        <dbReference type="SAM" id="Phobius"/>
    </source>
</evidence>
<name>A0ABR0NE42_GOSAR</name>
<proteinExistence type="predicted"/>
<feature type="region of interest" description="Disordered" evidence="1">
    <location>
        <begin position="1"/>
        <end position="20"/>
    </location>
</feature>